<feature type="domain" description="ABC3 transporter permease C-terminal" evidence="9">
    <location>
        <begin position="308"/>
        <end position="420"/>
    </location>
</feature>
<evidence type="ECO:0000256" key="7">
    <source>
        <dbReference type="SAM" id="MobiDB-lite"/>
    </source>
</evidence>
<keyword evidence="5 8" id="KW-0472">Membrane</keyword>
<dbReference type="InterPro" id="IPR003838">
    <property type="entry name" value="ABC3_permease_C"/>
</dbReference>
<evidence type="ECO:0000256" key="4">
    <source>
        <dbReference type="ARBA" id="ARBA00022989"/>
    </source>
</evidence>
<protein>
    <submittedName>
        <fullName evidence="11">Efflux ABC transporter, permease protein</fullName>
    </submittedName>
</protein>
<evidence type="ECO:0000256" key="2">
    <source>
        <dbReference type="ARBA" id="ARBA00022475"/>
    </source>
</evidence>
<dbReference type="HOGENOM" id="CLU_000604_8_0_11"/>
<dbReference type="eggNOG" id="COG0577">
    <property type="taxonomic scope" value="Bacteria"/>
</dbReference>
<dbReference type="Proteomes" id="UP000010445">
    <property type="component" value="Unassembled WGS sequence"/>
</dbReference>
<dbReference type="GO" id="GO:0022857">
    <property type="term" value="F:transmembrane transporter activity"/>
    <property type="evidence" value="ECO:0007669"/>
    <property type="project" value="TreeGrafter"/>
</dbReference>
<feature type="transmembrane region" description="Helical" evidence="8">
    <location>
        <begin position="350"/>
        <end position="378"/>
    </location>
</feature>
<gene>
    <name evidence="11" type="ORF">HMPREF9997_02516</name>
</gene>
<evidence type="ECO:0000313" key="11">
    <source>
        <dbReference type="EMBL" id="EKX88152.1"/>
    </source>
</evidence>
<evidence type="ECO:0000256" key="3">
    <source>
        <dbReference type="ARBA" id="ARBA00022692"/>
    </source>
</evidence>
<accession>L1MAA0</accession>
<dbReference type="STRING" id="1035195.HMPREF9997_02516"/>
<feature type="domain" description="MacB-like periplasmic core" evidence="10">
    <location>
        <begin position="22"/>
        <end position="268"/>
    </location>
</feature>
<sequence length="427" mass="45624">MSLAESIKLALTSLRSNKMRALLTLLGVIIGISSVIAIVTLGNALQAQTLQNLADAGINDLTAQVKSRTTNEEEEDENSYGTSPVEVDQSSKISADMVSDLKRRFPGQITGVGIGSAAQYQGTISTPAQVGTKNITLNAVNTDFITMKKLKPAVGRLLTEEDIEGDRQVTVISPKAVQQLFHGNNNAALGAEVDFTNTDGRNTSFVVVGVYEETASKGGLVNFGDESIMYVPWPSESRFANADGAWDSVSVRPAPGTDDGQVKQKVQEFFDQQYENDVYYRVAMKDAKKELANFNQQLSTVSMFVSAIGGISLLVGGIGVMNIMLVTVTERTREIGVRKALGATRNAIRIQFVVEAMIVGLLGGIIGVILGGAIGMIGSAMMGAFVYPPISGVLIALFFSLGIGLFFGYYPANKAAKLNPIDALRYE</sequence>
<organism evidence="11 12">
    <name type="scientific">Corynebacterium durum F0235</name>
    <dbReference type="NCBI Taxonomy" id="1035195"/>
    <lineage>
        <taxon>Bacteria</taxon>
        <taxon>Bacillati</taxon>
        <taxon>Actinomycetota</taxon>
        <taxon>Actinomycetes</taxon>
        <taxon>Mycobacteriales</taxon>
        <taxon>Corynebacteriaceae</taxon>
        <taxon>Corynebacterium</taxon>
    </lineage>
</organism>
<dbReference type="PATRIC" id="fig|1035195.3.peg.2248"/>
<feature type="transmembrane region" description="Helical" evidence="8">
    <location>
        <begin position="390"/>
        <end position="410"/>
    </location>
</feature>
<dbReference type="RefSeq" id="WP_006062320.1">
    <property type="nucleotide sequence ID" value="NZ_KB290824.1"/>
</dbReference>
<dbReference type="PANTHER" id="PTHR30572:SF4">
    <property type="entry name" value="ABC TRANSPORTER PERMEASE YTRF"/>
    <property type="match status" value="1"/>
</dbReference>
<dbReference type="AlphaFoldDB" id="L1MAA0"/>
<comment type="similarity">
    <text evidence="6">Belongs to the ABC-4 integral membrane protein family.</text>
</comment>
<feature type="region of interest" description="Disordered" evidence="7">
    <location>
        <begin position="65"/>
        <end position="86"/>
    </location>
</feature>
<evidence type="ECO:0000256" key="1">
    <source>
        <dbReference type="ARBA" id="ARBA00004651"/>
    </source>
</evidence>
<dbReference type="EMBL" id="AMEM01000040">
    <property type="protein sequence ID" value="EKX88152.1"/>
    <property type="molecule type" value="Genomic_DNA"/>
</dbReference>
<feature type="transmembrane region" description="Helical" evidence="8">
    <location>
        <begin position="21"/>
        <end position="42"/>
    </location>
</feature>
<dbReference type="InterPro" id="IPR025857">
    <property type="entry name" value="MacB_PCD"/>
</dbReference>
<comment type="subcellular location">
    <subcellularLocation>
        <location evidence="1">Cell membrane</location>
        <topology evidence="1">Multi-pass membrane protein</topology>
    </subcellularLocation>
</comment>
<evidence type="ECO:0000256" key="5">
    <source>
        <dbReference type="ARBA" id="ARBA00023136"/>
    </source>
</evidence>
<evidence type="ECO:0000259" key="10">
    <source>
        <dbReference type="Pfam" id="PF12704"/>
    </source>
</evidence>
<keyword evidence="2" id="KW-1003">Cell membrane</keyword>
<keyword evidence="3 8" id="KW-0812">Transmembrane</keyword>
<evidence type="ECO:0000256" key="8">
    <source>
        <dbReference type="SAM" id="Phobius"/>
    </source>
</evidence>
<reference evidence="11 12" key="1">
    <citation type="submission" date="2012-05" db="EMBL/GenBank/DDBJ databases">
        <authorList>
            <person name="Weinstock G."/>
            <person name="Sodergren E."/>
            <person name="Lobos E.A."/>
            <person name="Fulton L."/>
            <person name="Fulton R."/>
            <person name="Courtney L."/>
            <person name="Fronick C."/>
            <person name="O'Laughlin M."/>
            <person name="Godfrey J."/>
            <person name="Wilson R.M."/>
            <person name="Miner T."/>
            <person name="Farmer C."/>
            <person name="Delehaunty K."/>
            <person name="Cordes M."/>
            <person name="Minx P."/>
            <person name="Tomlinson C."/>
            <person name="Chen J."/>
            <person name="Wollam A."/>
            <person name="Pepin K.H."/>
            <person name="Bhonagiri V."/>
            <person name="Zhang X."/>
            <person name="Suruliraj S."/>
            <person name="Warren W."/>
            <person name="Mitreva M."/>
            <person name="Mardis E.R."/>
            <person name="Wilson R.K."/>
        </authorList>
    </citation>
    <scope>NUCLEOTIDE SEQUENCE [LARGE SCALE GENOMIC DNA]</scope>
    <source>
        <strain evidence="11 12">F0235</strain>
    </source>
</reference>
<dbReference type="PANTHER" id="PTHR30572">
    <property type="entry name" value="MEMBRANE COMPONENT OF TRANSPORTER-RELATED"/>
    <property type="match status" value="1"/>
</dbReference>
<keyword evidence="12" id="KW-1185">Reference proteome</keyword>
<comment type="caution">
    <text evidence="11">The sequence shown here is derived from an EMBL/GenBank/DDBJ whole genome shotgun (WGS) entry which is preliminary data.</text>
</comment>
<feature type="transmembrane region" description="Helical" evidence="8">
    <location>
        <begin position="303"/>
        <end position="329"/>
    </location>
</feature>
<dbReference type="InterPro" id="IPR050250">
    <property type="entry name" value="Macrolide_Exporter_MacB"/>
</dbReference>
<evidence type="ECO:0000313" key="12">
    <source>
        <dbReference type="Proteomes" id="UP000010445"/>
    </source>
</evidence>
<dbReference type="OrthoDB" id="9780560at2"/>
<keyword evidence="4 8" id="KW-1133">Transmembrane helix</keyword>
<dbReference type="Pfam" id="PF02687">
    <property type="entry name" value="FtsX"/>
    <property type="match status" value="1"/>
</dbReference>
<name>L1MAA0_9CORY</name>
<dbReference type="GO" id="GO:0005886">
    <property type="term" value="C:plasma membrane"/>
    <property type="evidence" value="ECO:0007669"/>
    <property type="project" value="UniProtKB-SubCell"/>
</dbReference>
<evidence type="ECO:0000259" key="9">
    <source>
        <dbReference type="Pfam" id="PF02687"/>
    </source>
</evidence>
<proteinExistence type="inferred from homology"/>
<evidence type="ECO:0000256" key="6">
    <source>
        <dbReference type="ARBA" id="ARBA00038076"/>
    </source>
</evidence>
<dbReference type="Pfam" id="PF12704">
    <property type="entry name" value="MacB_PCD"/>
    <property type="match status" value="1"/>
</dbReference>